<evidence type="ECO:0000256" key="1">
    <source>
        <dbReference type="SAM" id="MobiDB-lite"/>
    </source>
</evidence>
<feature type="region of interest" description="Disordered" evidence="1">
    <location>
        <begin position="83"/>
        <end position="144"/>
    </location>
</feature>
<feature type="compositionally biased region" description="Acidic residues" evidence="1">
    <location>
        <begin position="91"/>
        <end position="101"/>
    </location>
</feature>
<sequence>MVVRVGSVLCFALLDAIVKFILFRQSQLVLQKWRVVISIRNILTNKPEDVEALMNIINDDSELQGFSEDSDSDLTWCKELNSLPKSLGDSDSSDSDQEEDTRENSLIQNKNPPFQNDTEVPGPSGISAAPVLDQPQTTEDLSQP</sequence>
<evidence type="ECO:0000313" key="2">
    <source>
        <dbReference type="EnsemblMetazoa" id="XP_028143874.2"/>
    </source>
</evidence>
<dbReference type="EnsemblMetazoa" id="XM_028288073.2">
    <property type="protein sequence ID" value="XP_028143874.2"/>
    <property type="gene ID" value="LOC114337592"/>
</dbReference>
<name>A0ABM5IVK6_DIAVI</name>
<accession>A0ABM5IVK6</accession>
<proteinExistence type="predicted"/>
<feature type="compositionally biased region" description="Polar residues" evidence="1">
    <location>
        <begin position="134"/>
        <end position="144"/>
    </location>
</feature>
<dbReference type="Proteomes" id="UP001652700">
    <property type="component" value="Unplaced"/>
</dbReference>
<evidence type="ECO:0000313" key="3">
    <source>
        <dbReference type="Proteomes" id="UP001652700"/>
    </source>
</evidence>
<protein>
    <submittedName>
        <fullName evidence="2">Uncharacterized protein</fullName>
    </submittedName>
</protein>
<feature type="compositionally biased region" description="Polar residues" evidence="1">
    <location>
        <begin position="104"/>
        <end position="118"/>
    </location>
</feature>
<reference evidence="2" key="1">
    <citation type="submission" date="2025-05" db="UniProtKB">
        <authorList>
            <consortium name="EnsemblMetazoa"/>
        </authorList>
    </citation>
    <scope>IDENTIFICATION</scope>
</reference>
<keyword evidence="3" id="KW-1185">Reference proteome</keyword>
<dbReference type="GeneID" id="114337592"/>
<organism evidence="2 3">
    <name type="scientific">Diabrotica virgifera virgifera</name>
    <name type="common">western corn rootworm</name>
    <dbReference type="NCBI Taxonomy" id="50390"/>
    <lineage>
        <taxon>Eukaryota</taxon>
        <taxon>Metazoa</taxon>
        <taxon>Ecdysozoa</taxon>
        <taxon>Arthropoda</taxon>
        <taxon>Hexapoda</taxon>
        <taxon>Insecta</taxon>
        <taxon>Pterygota</taxon>
        <taxon>Neoptera</taxon>
        <taxon>Endopterygota</taxon>
        <taxon>Coleoptera</taxon>
        <taxon>Polyphaga</taxon>
        <taxon>Cucujiformia</taxon>
        <taxon>Chrysomeloidea</taxon>
        <taxon>Chrysomelidae</taxon>
        <taxon>Galerucinae</taxon>
        <taxon>Diabroticina</taxon>
        <taxon>Diabroticites</taxon>
        <taxon>Diabrotica</taxon>
    </lineage>
</organism>
<dbReference type="RefSeq" id="XP_028143874.2">
    <property type="nucleotide sequence ID" value="XM_028288073.2"/>
</dbReference>